<feature type="region of interest" description="Disordered" evidence="5">
    <location>
        <begin position="629"/>
        <end position="656"/>
    </location>
</feature>
<comment type="caution">
    <text evidence="7">The sequence shown here is derived from an EMBL/GenBank/DDBJ whole genome shotgun (WGS) entry which is preliminary data.</text>
</comment>
<reference evidence="7 8" key="1">
    <citation type="submission" date="2023-12" db="EMBL/GenBank/DDBJ databases">
        <title>Chromobacterium sp. strain TRC.1.1.SA producing antimicrobial pigment.</title>
        <authorList>
            <person name="Verma N."/>
            <person name="Choksket S."/>
            <person name="Pinnaka A.K."/>
            <person name="Korpole S."/>
        </authorList>
    </citation>
    <scope>NUCLEOTIDE SEQUENCE [LARGE SCALE GENOMIC DNA]</scope>
    <source>
        <strain evidence="7 8">TRC1.1.SA</strain>
    </source>
</reference>
<evidence type="ECO:0000313" key="8">
    <source>
        <dbReference type="Proteomes" id="UP001405405"/>
    </source>
</evidence>
<protein>
    <submittedName>
        <fullName evidence="7">Phospholipase D-like domain-containing protein</fullName>
    </submittedName>
</protein>
<keyword evidence="4" id="KW-0443">Lipid metabolism</keyword>
<name>A0ABV0CQP0_9NEIS</name>
<keyword evidence="2" id="KW-0677">Repeat</keyword>
<proteinExistence type="predicted"/>
<feature type="compositionally biased region" description="Basic residues" evidence="5">
    <location>
        <begin position="1"/>
        <end position="12"/>
    </location>
</feature>
<dbReference type="EMBL" id="JAYFSJ010000012">
    <property type="protein sequence ID" value="MEN7432404.1"/>
    <property type="molecule type" value="Genomic_DNA"/>
</dbReference>
<gene>
    <name evidence="7" type="ORF">VA599_16800</name>
</gene>
<keyword evidence="3" id="KW-0378">Hydrolase</keyword>
<dbReference type="Pfam" id="PF13091">
    <property type="entry name" value="PLDc_2"/>
    <property type="match status" value="1"/>
</dbReference>
<dbReference type="SUPFAM" id="SSF56024">
    <property type="entry name" value="Phospholipase D/nuclease"/>
    <property type="match status" value="2"/>
</dbReference>
<evidence type="ECO:0000256" key="4">
    <source>
        <dbReference type="ARBA" id="ARBA00023098"/>
    </source>
</evidence>
<evidence type="ECO:0000259" key="6">
    <source>
        <dbReference type="PROSITE" id="PS50035"/>
    </source>
</evidence>
<evidence type="ECO:0000256" key="5">
    <source>
        <dbReference type="SAM" id="MobiDB-lite"/>
    </source>
</evidence>
<dbReference type="InterPro" id="IPR025202">
    <property type="entry name" value="PLD-like_dom"/>
</dbReference>
<feature type="compositionally biased region" description="Polar residues" evidence="5">
    <location>
        <begin position="15"/>
        <end position="28"/>
    </location>
</feature>
<dbReference type="PANTHER" id="PTHR18896">
    <property type="entry name" value="PHOSPHOLIPASE D"/>
    <property type="match status" value="1"/>
</dbReference>
<keyword evidence="8" id="KW-1185">Reference proteome</keyword>
<evidence type="ECO:0000256" key="1">
    <source>
        <dbReference type="ARBA" id="ARBA00000798"/>
    </source>
</evidence>
<evidence type="ECO:0000256" key="3">
    <source>
        <dbReference type="ARBA" id="ARBA00022801"/>
    </source>
</evidence>
<dbReference type="InterPro" id="IPR001736">
    <property type="entry name" value="PLipase_D/transphosphatidylase"/>
</dbReference>
<dbReference type="SMART" id="SM00155">
    <property type="entry name" value="PLDc"/>
    <property type="match status" value="2"/>
</dbReference>
<dbReference type="RefSeq" id="WP_053073535.1">
    <property type="nucleotide sequence ID" value="NZ_JAYFSJ010000012.1"/>
</dbReference>
<evidence type="ECO:0000313" key="7">
    <source>
        <dbReference type="EMBL" id="MEN7432404.1"/>
    </source>
</evidence>
<accession>A0ABV0CQP0</accession>
<dbReference type="Gene3D" id="3.30.870.10">
    <property type="entry name" value="Endonuclease Chain A"/>
    <property type="match status" value="2"/>
</dbReference>
<organism evidence="7 8">
    <name type="scientific">Chromobacterium indicum</name>
    <dbReference type="NCBI Taxonomy" id="3110228"/>
    <lineage>
        <taxon>Bacteria</taxon>
        <taxon>Pseudomonadati</taxon>
        <taxon>Pseudomonadota</taxon>
        <taxon>Betaproteobacteria</taxon>
        <taxon>Neisseriales</taxon>
        <taxon>Chromobacteriaceae</taxon>
        <taxon>Chromobacterium</taxon>
    </lineage>
</organism>
<feature type="domain" description="PLD phosphodiesterase" evidence="6">
    <location>
        <begin position="543"/>
        <end position="570"/>
    </location>
</feature>
<dbReference type="PROSITE" id="PS50035">
    <property type="entry name" value="PLD"/>
    <property type="match status" value="1"/>
</dbReference>
<dbReference type="InterPro" id="IPR015679">
    <property type="entry name" value="PLipase_D_fam"/>
</dbReference>
<dbReference type="Proteomes" id="UP001405405">
    <property type="component" value="Unassembled WGS sequence"/>
</dbReference>
<sequence>MSQPLAKHKPRQHNVDPSQHQTTRTSTPWFLADNNPPGYKPEFHEVNATFEPLINGERAFGAIYDAILAAKYSVDIVCWGFQPSMYFKRGAGAPPIQYYLQQPQLPPLTADNIDKIADDMAGKLPFTRRKLHPKDKIMPIGELLEMKSLEGVKVRILTWNDPISQIPEVMNPGYNVKRGDNENFLQECYDIGWHQDIRANKNIQFRTRHFDDIDKNAYILPNLVRNGASTMHAAATSKFPSHHQKTVLIDYEHPESALGFVMGHNMLDAYWDRDDHHYVQQEPHLGRNGATARHDISSRLTGPVLVHINHNFVAGWDKATGENLTGKRAHLELKHFTPRPSLGSRAMAQIARTQSQTRPKGKVKDELTVQDIKHLYLNAVNHACQYIYIENQYFRWVNFAEATKQAVKNQLAFGRDPGQHGPVYLMVVTNDNAEGMGLGVKNTYKMLDALGKRSQMPTLARSSINEQVKQAEREVQIGENQNAKRTSQPLSDLPERRKKLAALKQEQAEANQGKFVEGEIPGLKTHVCSLVSMTGYQPGQPWQYVYIHAKLMMIDDTFMTLGSANINLRSMVCDSEINVCHCQPEITRAARQHLWNMHTVGQGNTADATKPKQLAAVYQQWDKIMNKNADRRKVKQPPIAPLVKFSNDTSSTKDLD</sequence>
<dbReference type="PANTHER" id="PTHR18896:SF76">
    <property type="entry name" value="PHOSPHOLIPASE"/>
    <property type="match status" value="1"/>
</dbReference>
<evidence type="ECO:0000256" key="2">
    <source>
        <dbReference type="ARBA" id="ARBA00022737"/>
    </source>
</evidence>
<feature type="region of interest" description="Disordered" evidence="5">
    <location>
        <begin position="1"/>
        <end position="29"/>
    </location>
</feature>
<comment type="catalytic activity">
    <reaction evidence="1">
        <text>a 1,2-diacyl-sn-glycero-3-phosphocholine + H2O = a 1,2-diacyl-sn-glycero-3-phosphate + choline + H(+)</text>
        <dbReference type="Rhea" id="RHEA:14445"/>
        <dbReference type="ChEBI" id="CHEBI:15354"/>
        <dbReference type="ChEBI" id="CHEBI:15377"/>
        <dbReference type="ChEBI" id="CHEBI:15378"/>
        <dbReference type="ChEBI" id="CHEBI:57643"/>
        <dbReference type="ChEBI" id="CHEBI:58608"/>
        <dbReference type="EC" id="3.1.4.4"/>
    </reaction>
</comment>